<reference evidence="2" key="1">
    <citation type="submission" date="2023-06" db="EMBL/GenBank/DDBJ databases">
        <authorList>
            <person name="Delattre M."/>
        </authorList>
    </citation>
    <scope>NUCLEOTIDE SEQUENCE</scope>
    <source>
        <strain evidence="2">AF72</strain>
    </source>
</reference>
<dbReference type="PANTHER" id="PTHR10983:SF20">
    <property type="entry name" value="LYSOPHOSPHATIDYLINOSITOL ACYLTRANSFERASE 10"/>
    <property type="match status" value="1"/>
</dbReference>
<feature type="domain" description="Phospholipid/glycerol acyltransferase" evidence="1">
    <location>
        <begin position="37"/>
        <end position="161"/>
    </location>
</feature>
<dbReference type="GO" id="GO:0016746">
    <property type="term" value="F:acyltransferase activity"/>
    <property type="evidence" value="ECO:0007669"/>
    <property type="project" value="InterPro"/>
</dbReference>
<name>A0AA36D8U5_9BILA</name>
<dbReference type="Pfam" id="PF01553">
    <property type="entry name" value="Acyltransferase"/>
    <property type="match status" value="1"/>
</dbReference>
<evidence type="ECO:0000313" key="2">
    <source>
        <dbReference type="EMBL" id="CAJ0581888.1"/>
    </source>
</evidence>
<sequence>MDRAVSFWMTIPMCFLEFLFGVTIRVSGDEIELDKPAMIVMNHRTRLDWMYIWSALYQMNPWLITSNKISMKKELKYLPGAGFGMAANQFVFLERNIEKDRQSVENAIEYYADSGNSYQILLFPEGTDKTDWTTAKSNSYAKKNGLAQLEYLLYPRIAGFYHLLNKMRQEDYITYIYDITIAYPYNTVQTEVHLIGKGDAPKEVHFHIQKIPISDIPENRSGCGCLVDKTVDGKRE</sequence>
<organism evidence="2 3">
    <name type="scientific">Mesorhabditis spiculigera</name>
    <dbReference type="NCBI Taxonomy" id="96644"/>
    <lineage>
        <taxon>Eukaryota</taxon>
        <taxon>Metazoa</taxon>
        <taxon>Ecdysozoa</taxon>
        <taxon>Nematoda</taxon>
        <taxon>Chromadorea</taxon>
        <taxon>Rhabditida</taxon>
        <taxon>Rhabditina</taxon>
        <taxon>Rhabditomorpha</taxon>
        <taxon>Rhabditoidea</taxon>
        <taxon>Rhabditidae</taxon>
        <taxon>Mesorhabditinae</taxon>
        <taxon>Mesorhabditis</taxon>
    </lineage>
</organism>
<dbReference type="InterPro" id="IPR002123">
    <property type="entry name" value="Plipid/glycerol_acylTrfase"/>
</dbReference>
<evidence type="ECO:0000259" key="1">
    <source>
        <dbReference type="SMART" id="SM00563"/>
    </source>
</evidence>
<dbReference type="GO" id="GO:0005783">
    <property type="term" value="C:endoplasmic reticulum"/>
    <property type="evidence" value="ECO:0007669"/>
    <property type="project" value="TreeGrafter"/>
</dbReference>
<accession>A0AA36D8U5</accession>
<protein>
    <recommendedName>
        <fullName evidence="1">Phospholipid/glycerol acyltransferase domain-containing protein</fullName>
    </recommendedName>
</protein>
<dbReference type="CDD" id="cd07990">
    <property type="entry name" value="LPLAT_LCLAT1-like"/>
    <property type="match status" value="1"/>
</dbReference>
<proteinExistence type="predicted"/>
<dbReference type="SMART" id="SM00563">
    <property type="entry name" value="PlsC"/>
    <property type="match status" value="1"/>
</dbReference>
<dbReference type="GO" id="GO:0036149">
    <property type="term" value="P:phosphatidylinositol acyl-chain remodeling"/>
    <property type="evidence" value="ECO:0007669"/>
    <property type="project" value="TreeGrafter"/>
</dbReference>
<evidence type="ECO:0000313" key="3">
    <source>
        <dbReference type="Proteomes" id="UP001177023"/>
    </source>
</evidence>
<gene>
    <name evidence="2" type="ORF">MSPICULIGERA_LOCUS20037</name>
</gene>
<feature type="non-terminal residue" evidence="2">
    <location>
        <position position="1"/>
    </location>
</feature>
<keyword evidence="3" id="KW-1185">Reference proteome</keyword>
<dbReference type="EMBL" id="CATQJA010002664">
    <property type="protein sequence ID" value="CAJ0581888.1"/>
    <property type="molecule type" value="Genomic_DNA"/>
</dbReference>
<dbReference type="AlphaFoldDB" id="A0AA36D8U5"/>
<dbReference type="Proteomes" id="UP001177023">
    <property type="component" value="Unassembled WGS sequence"/>
</dbReference>
<dbReference type="PANTHER" id="PTHR10983">
    <property type="entry name" value="1-ACYLGLYCEROL-3-PHOSPHATE ACYLTRANSFERASE-RELATED"/>
    <property type="match status" value="1"/>
</dbReference>
<dbReference type="SUPFAM" id="SSF69593">
    <property type="entry name" value="Glycerol-3-phosphate (1)-acyltransferase"/>
    <property type="match status" value="1"/>
</dbReference>
<comment type="caution">
    <text evidence="2">The sequence shown here is derived from an EMBL/GenBank/DDBJ whole genome shotgun (WGS) entry which is preliminary data.</text>
</comment>